<keyword evidence="3" id="KW-1185">Reference proteome</keyword>
<protein>
    <submittedName>
        <fullName evidence="2">Uncharacterized protein</fullName>
    </submittedName>
</protein>
<name>A0A4Z2EYN5_9TELE</name>
<evidence type="ECO:0000313" key="2">
    <source>
        <dbReference type="EMBL" id="TNN33474.1"/>
    </source>
</evidence>
<sequence>MEAGGTSPRWADGVVGKCRQTEGAETKEETREAAAEAERGRRAKRGKGLEERWSGLQREKEKEKEKHRRTQGVIK</sequence>
<evidence type="ECO:0000313" key="3">
    <source>
        <dbReference type="Proteomes" id="UP000314294"/>
    </source>
</evidence>
<comment type="caution">
    <text evidence="2">The sequence shown here is derived from an EMBL/GenBank/DDBJ whole genome shotgun (WGS) entry which is preliminary data.</text>
</comment>
<evidence type="ECO:0000256" key="1">
    <source>
        <dbReference type="SAM" id="MobiDB-lite"/>
    </source>
</evidence>
<proteinExistence type="predicted"/>
<feature type="compositionally biased region" description="Basic and acidic residues" evidence="1">
    <location>
        <begin position="19"/>
        <end position="40"/>
    </location>
</feature>
<feature type="compositionally biased region" description="Basic and acidic residues" evidence="1">
    <location>
        <begin position="47"/>
        <end position="64"/>
    </location>
</feature>
<gene>
    <name evidence="2" type="ORF">EYF80_056361</name>
</gene>
<accession>A0A4Z2EYN5</accession>
<reference evidence="2 3" key="1">
    <citation type="submission" date="2019-03" db="EMBL/GenBank/DDBJ databases">
        <title>First draft genome of Liparis tanakae, snailfish: a comprehensive survey of snailfish specific genes.</title>
        <authorList>
            <person name="Kim W."/>
            <person name="Song I."/>
            <person name="Jeong J.-H."/>
            <person name="Kim D."/>
            <person name="Kim S."/>
            <person name="Ryu S."/>
            <person name="Song J.Y."/>
            <person name="Lee S.K."/>
        </authorList>
    </citation>
    <scope>NUCLEOTIDE SEQUENCE [LARGE SCALE GENOMIC DNA]</scope>
    <source>
        <tissue evidence="2">Muscle</tissue>
    </source>
</reference>
<organism evidence="2 3">
    <name type="scientific">Liparis tanakae</name>
    <name type="common">Tanaka's snailfish</name>
    <dbReference type="NCBI Taxonomy" id="230148"/>
    <lineage>
        <taxon>Eukaryota</taxon>
        <taxon>Metazoa</taxon>
        <taxon>Chordata</taxon>
        <taxon>Craniata</taxon>
        <taxon>Vertebrata</taxon>
        <taxon>Euteleostomi</taxon>
        <taxon>Actinopterygii</taxon>
        <taxon>Neopterygii</taxon>
        <taxon>Teleostei</taxon>
        <taxon>Neoteleostei</taxon>
        <taxon>Acanthomorphata</taxon>
        <taxon>Eupercaria</taxon>
        <taxon>Perciformes</taxon>
        <taxon>Cottioidei</taxon>
        <taxon>Cottales</taxon>
        <taxon>Liparidae</taxon>
        <taxon>Liparis</taxon>
    </lineage>
</organism>
<dbReference type="AlphaFoldDB" id="A0A4Z2EYN5"/>
<dbReference type="EMBL" id="SRLO01002235">
    <property type="protein sequence ID" value="TNN33474.1"/>
    <property type="molecule type" value="Genomic_DNA"/>
</dbReference>
<feature type="compositionally biased region" description="Basic residues" evidence="1">
    <location>
        <begin position="65"/>
        <end position="75"/>
    </location>
</feature>
<feature type="region of interest" description="Disordered" evidence="1">
    <location>
        <begin position="1"/>
        <end position="75"/>
    </location>
</feature>
<dbReference type="Proteomes" id="UP000314294">
    <property type="component" value="Unassembled WGS sequence"/>
</dbReference>